<evidence type="ECO:0000259" key="14">
    <source>
        <dbReference type="PROSITE" id="PS50011"/>
    </source>
</evidence>
<dbReference type="Proteomes" id="UP000887565">
    <property type="component" value="Unplaced"/>
</dbReference>
<evidence type="ECO:0000313" key="16">
    <source>
        <dbReference type="WBParaSite" id="nRc.2.0.1.t43151-RA"/>
    </source>
</evidence>
<dbReference type="GO" id="GO:0005886">
    <property type="term" value="C:plasma membrane"/>
    <property type="evidence" value="ECO:0007669"/>
    <property type="project" value="TreeGrafter"/>
</dbReference>
<dbReference type="GO" id="GO:0005524">
    <property type="term" value="F:ATP binding"/>
    <property type="evidence" value="ECO:0007669"/>
    <property type="project" value="UniProtKB-KW"/>
</dbReference>
<evidence type="ECO:0000256" key="10">
    <source>
        <dbReference type="ARBA" id="ARBA00022840"/>
    </source>
</evidence>
<keyword evidence="6" id="KW-0812">Transmembrane</keyword>
<organism evidence="15 16">
    <name type="scientific">Romanomermis culicivorax</name>
    <name type="common">Nematode worm</name>
    <dbReference type="NCBI Taxonomy" id="13658"/>
    <lineage>
        <taxon>Eukaryota</taxon>
        <taxon>Metazoa</taxon>
        <taxon>Ecdysozoa</taxon>
        <taxon>Nematoda</taxon>
        <taxon>Enoplea</taxon>
        <taxon>Dorylaimia</taxon>
        <taxon>Mermithida</taxon>
        <taxon>Mermithoidea</taxon>
        <taxon>Mermithidae</taxon>
        <taxon>Romanomermis</taxon>
    </lineage>
</organism>
<keyword evidence="9" id="KW-0418">Kinase</keyword>
<evidence type="ECO:0000256" key="12">
    <source>
        <dbReference type="ARBA" id="ARBA00023136"/>
    </source>
</evidence>
<keyword evidence="15" id="KW-1185">Reference proteome</keyword>
<evidence type="ECO:0000256" key="11">
    <source>
        <dbReference type="ARBA" id="ARBA00022989"/>
    </source>
</evidence>
<dbReference type="EC" id="2.7.11.30" evidence="3"/>
<keyword evidence="8" id="KW-0547">Nucleotide-binding</keyword>
<dbReference type="GO" id="GO:0030509">
    <property type="term" value="P:BMP signaling pathway"/>
    <property type="evidence" value="ECO:0007669"/>
    <property type="project" value="TreeGrafter"/>
</dbReference>
<evidence type="ECO:0000256" key="7">
    <source>
        <dbReference type="ARBA" id="ARBA00022729"/>
    </source>
</evidence>
<keyword evidence="5" id="KW-0808">Transferase</keyword>
<evidence type="ECO:0000256" key="6">
    <source>
        <dbReference type="ARBA" id="ARBA00022692"/>
    </source>
</evidence>
<dbReference type="PANTHER" id="PTHR23255">
    <property type="entry name" value="TRANSFORMING GROWTH FACTOR-BETA RECEPTOR TYPE I AND II"/>
    <property type="match status" value="1"/>
</dbReference>
<proteinExistence type="inferred from homology"/>
<name>A0A915KWG9_ROMCU</name>
<evidence type="ECO:0000256" key="4">
    <source>
        <dbReference type="ARBA" id="ARBA00022527"/>
    </source>
</evidence>
<evidence type="ECO:0000313" key="15">
    <source>
        <dbReference type="Proteomes" id="UP000887565"/>
    </source>
</evidence>
<dbReference type="InterPro" id="IPR011009">
    <property type="entry name" value="Kinase-like_dom_sf"/>
</dbReference>
<dbReference type="InterPro" id="IPR008266">
    <property type="entry name" value="Tyr_kinase_AS"/>
</dbReference>
<keyword evidence="7" id="KW-0732">Signal</keyword>
<comment type="similarity">
    <text evidence="2">Belongs to the protein kinase superfamily. TKL Ser/Thr protein kinase family. TGFB receptor subfamily.</text>
</comment>
<keyword evidence="12" id="KW-0472">Membrane</keyword>
<evidence type="ECO:0000256" key="8">
    <source>
        <dbReference type="ARBA" id="ARBA00022741"/>
    </source>
</evidence>
<dbReference type="InterPro" id="IPR000719">
    <property type="entry name" value="Prot_kinase_dom"/>
</dbReference>
<reference evidence="16" key="1">
    <citation type="submission" date="2022-11" db="UniProtKB">
        <authorList>
            <consortium name="WormBaseParasite"/>
        </authorList>
    </citation>
    <scope>IDENTIFICATION</scope>
</reference>
<feature type="domain" description="Protein kinase" evidence="14">
    <location>
        <begin position="1"/>
        <end position="161"/>
    </location>
</feature>
<dbReference type="GO" id="GO:0005024">
    <property type="term" value="F:transforming growth factor beta receptor activity"/>
    <property type="evidence" value="ECO:0007669"/>
    <property type="project" value="TreeGrafter"/>
</dbReference>
<dbReference type="GO" id="GO:0043235">
    <property type="term" value="C:receptor complex"/>
    <property type="evidence" value="ECO:0007669"/>
    <property type="project" value="TreeGrafter"/>
</dbReference>
<evidence type="ECO:0000256" key="9">
    <source>
        <dbReference type="ARBA" id="ARBA00022777"/>
    </source>
</evidence>
<dbReference type="Pfam" id="PF00069">
    <property type="entry name" value="Pkinase"/>
    <property type="match status" value="1"/>
</dbReference>
<dbReference type="SUPFAM" id="SSF56112">
    <property type="entry name" value="Protein kinase-like (PK-like)"/>
    <property type="match status" value="1"/>
</dbReference>
<keyword evidence="13" id="KW-0675">Receptor</keyword>
<evidence type="ECO:0000256" key="2">
    <source>
        <dbReference type="ARBA" id="ARBA00009605"/>
    </source>
</evidence>
<comment type="subcellular location">
    <subcellularLocation>
        <location evidence="1">Membrane</location>
        <topology evidence="1">Single-pass type I membrane protein</topology>
    </subcellularLocation>
</comment>
<dbReference type="PANTHER" id="PTHR23255:SF100">
    <property type="entry name" value="RECEPTOR PROTEIN SERINE_THREONINE KINASE"/>
    <property type="match status" value="1"/>
</dbReference>
<keyword evidence="11" id="KW-1133">Transmembrane helix</keyword>
<evidence type="ECO:0000256" key="3">
    <source>
        <dbReference type="ARBA" id="ARBA00012401"/>
    </source>
</evidence>
<keyword evidence="10" id="KW-0067">ATP-binding</keyword>
<evidence type="ECO:0000256" key="5">
    <source>
        <dbReference type="ARBA" id="ARBA00022679"/>
    </source>
</evidence>
<dbReference type="InterPro" id="IPR000333">
    <property type="entry name" value="TGFB_receptor"/>
</dbReference>
<keyword evidence="4" id="KW-0723">Serine/threonine-protein kinase</keyword>
<dbReference type="Gene3D" id="1.10.510.10">
    <property type="entry name" value="Transferase(Phosphotransferase) domain 1"/>
    <property type="match status" value="1"/>
</dbReference>
<evidence type="ECO:0000256" key="1">
    <source>
        <dbReference type="ARBA" id="ARBA00004479"/>
    </source>
</evidence>
<dbReference type="PROSITE" id="PS50011">
    <property type="entry name" value="PROTEIN_KINASE_DOM"/>
    <property type="match status" value="1"/>
</dbReference>
<protein>
    <recommendedName>
        <fullName evidence="3">receptor protein serine/threonine kinase</fullName>
        <ecNumber evidence="3">2.7.11.30</ecNumber>
    </recommendedName>
</protein>
<accession>A0A915KWG9</accession>
<evidence type="ECO:0000256" key="13">
    <source>
        <dbReference type="ARBA" id="ARBA00023170"/>
    </source>
</evidence>
<dbReference type="AlphaFoldDB" id="A0A915KWG9"/>
<sequence>VPISGKIVKPTIVHRDLTSANILLSDQNTCVLCDFHCAMIADDQNFKYEDDEIAKPINVLEAGTLPYMAPEILSGTLNYRHPGSALKQADVYSLGLILWEIVSRCTFPDYDVLEYSQPYLDGSVANSEKLANIKDLICNADVRPVFQKGFLSYKSAVSRIL</sequence>
<dbReference type="PROSITE" id="PS00109">
    <property type="entry name" value="PROTEIN_KINASE_TYR"/>
    <property type="match status" value="1"/>
</dbReference>
<dbReference type="WBParaSite" id="nRc.2.0.1.t43151-RA">
    <property type="protein sequence ID" value="nRc.2.0.1.t43151-RA"/>
    <property type="gene ID" value="nRc.2.0.1.g43151"/>
</dbReference>